<dbReference type="OrthoDB" id="6636047at2"/>
<protein>
    <submittedName>
        <fullName evidence="9">Hyaluronate lyase</fullName>
    </submittedName>
</protein>
<dbReference type="GO" id="GO:0030246">
    <property type="term" value="F:carbohydrate binding"/>
    <property type="evidence" value="ECO:0007669"/>
    <property type="project" value="InterPro"/>
</dbReference>
<dbReference type="AlphaFoldDB" id="A0A1N6F096"/>
<dbReference type="GO" id="GO:0005576">
    <property type="term" value="C:extracellular region"/>
    <property type="evidence" value="ECO:0007669"/>
    <property type="project" value="InterPro"/>
</dbReference>
<dbReference type="InterPro" id="IPR008929">
    <property type="entry name" value="Chondroitin_lyas"/>
</dbReference>
<evidence type="ECO:0000313" key="10">
    <source>
        <dbReference type="Proteomes" id="UP000184699"/>
    </source>
</evidence>
<dbReference type="Gene3D" id="2.70.98.10">
    <property type="match status" value="1"/>
</dbReference>
<reference evidence="10" key="1">
    <citation type="submission" date="2016-11" db="EMBL/GenBank/DDBJ databases">
        <authorList>
            <person name="Varghese N."/>
            <person name="Submissions S."/>
        </authorList>
    </citation>
    <scope>NUCLEOTIDE SEQUENCE [LARGE SCALE GENOMIC DNA]</scope>
    <source>
        <strain evidence="10">DSM 8595</strain>
    </source>
</reference>
<dbReference type="Pfam" id="PF02884">
    <property type="entry name" value="Lyase_8_C"/>
    <property type="match status" value="1"/>
</dbReference>
<keyword evidence="10" id="KW-1185">Reference proteome</keyword>
<gene>
    <name evidence="9" type="ORF">SAMN05443544_1625</name>
</gene>
<dbReference type="Pfam" id="PF02278">
    <property type="entry name" value="Lyase_8"/>
    <property type="match status" value="1"/>
</dbReference>
<feature type="active site" evidence="4">
    <location>
        <position position="284"/>
    </location>
</feature>
<feature type="domain" description="Polysaccharide lyase family 8 central" evidence="6">
    <location>
        <begin position="419"/>
        <end position="679"/>
    </location>
</feature>
<dbReference type="Pfam" id="PF08124">
    <property type="entry name" value="Lyase_8_N"/>
    <property type="match status" value="1"/>
</dbReference>
<dbReference type="GO" id="GO:0005975">
    <property type="term" value="P:carbohydrate metabolic process"/>
    <property type="evidence" value="ECO:0007669"/>
    <property type="project" value="InterPro"/>
</dbReference>
<evidence type="ECO:0000259" key="6">
    <source>
        <dbReference type="Pfam" id="PF02278"/>
    </source>
</evidence>
<dbReference type="SUPFAM" id="SSF49863">
    <property type="entry name" value="Hyaluronate lyase-like, C-terminal domain"/>
    <property type="match status" value="1"/>
</dbReference>
<organism evidence="9 10">
    <name type="scientific">Agromyces cerinus subsp. cerinus</name>
    <dbReference type="NCBI Taxonomy" id="232089"/>
    <lineage>
        <taxon>Bacteria</taxon>
        <taxon>Bacillati</taxon>
        <taxon>Actinomycetota</taxon>
        <taxon>Actinomycetes</taxon>
        <taxon>Micrococcales</taxon>
        <taxon>Microbacteriaceae</taxon>
        <taxon>Agromyces</taxon>
    </lineage>
</organism>
<dbReference type="InterPro" id="IPR038970">
    <property type="entry name" value="Lyase_8"/>
</dbReference>
<dbReference type="PANTHER" id="PTHR38481">
    <property type="entry name" value="HYALURONATE LYASE"/>
    <property type="match status" value="1"/>
</dbReference>
<proteinExistence type="inferred from homology"/>
<sequence>MYRPSRRSVLRLGSVALASALVPHLAATRARPIPTAALGLAEPELEALRARWIDSLTGRTMIEAAPGAFADAIARQDAAVDKLLARVSPTGTRYFEGHDWAIGATDIAKSNAMRMNFSGLESLAIAWATPGSKHEASAAVLGTITQGLDHMHTAIYHPQTEWWGNWWSWLIGATKPLSNIMAILHDELEQSAIDAYCAAIDHFLPNRDPRMQIHPTGPKESDGANRVDICQAIIVRSIVQPDPELLGAAVAALSPTWQYVTEGNGFFEDGSFIQHSTIGYTGTYGLVLLGGLAKLFALVSGSSYDITEPSRSNITGVIDGSFAPFMFNGQMMDAVRGRAVSRYAERSIDNGDELIEATLRLAQAADPATAEHWRGLCRQWIEGNSASEITTTTNIVRRALVTDLMSSDVAAAPDATGPRFYPAMDRLVHRAEDGSWAMCIAMCSNRIAWHEGTEAENFEGVKTSQGMTYLYLATDDTHYDDHFWATSDLAAPAGTTVDLTPLDWNPEGQWGEQTPANEWTGGVAFDGTAVAAMHLVAPGGTGLTARKAWFVLPDMVVALGSDVSTQSEAEVRTVVEHRNLGDTTRRLLVDGVPVAEESVFDAPRWAHLDGVGGYLFLDRSPIVAGLAEREGTWRRNNTNAAAGTGEVRRRQYATLAYTHGVGAAAAGAGYAYAMLPGADQAHTASRARRPGVTVLRNDADVQAISPAKWVTAATFWKAATVGDLSIDGSACLIVRKTPGVVRVAISDPTQVQSSIAVQIAETRVARVTGADAARVSLERSGADVHLTIDTTGTAGGAIEFSLHG</sequence>
<evidence type="ECO:0000256" key="2">
    <source>
        <dbReference type="ARBA" id="ARBA00022729"/>
    </source>
</evidence>
<evidence type="ECO:0000256" key="1">
    <source>
        <dbReference type="ARBA" id="ARBA00006699"/>
    </source>
</evidence>
<dbReference type="PANTHER" id="PTHR38481:SF1">
    <property type="entry name" value="HYALURONATE LYASE"/>
    <property type="match status" value="1"/>
</dbReference>
<feature type="domain" description="Polysaccharide lyase family 8 C-terminal" evidence="7">
    <location>
        <begin position="693"/>
        <end position="755"/>
    </location>
</feature>
<dbReference type="SUPFAM" id="SSF48230">
    <property type="entry name" value="Chondroitin AC/alginate lyase"/>
    <property type="match status" value="1"/>
</dbReference>
<dbReference type="InterPro" id="IPR003159">
    <property type="entry name" value="Lyase_8_central_dom"/>
</dbReference>
<dbReference type="STRING" id="232089.SAMN05443544_1625"/>
<feature type="domain" description="Polysaccharide lyase 8 N-terminal alpha-helical" evidence="8">
    <location>
        <begin position="52"/>
        <end position="377"/>
    </location>
</feature>
<dbReference type="InterPro" id="IPR006311">
    <property type="entry name" value="TAT_signal"/>
</dbReference>
<evidence type="ECO:0000256" key="5">
    <source>
        <dbReference type="SAM" id="SignalP"/>
    </source>
</evidence>
<dbReference type="Proteomes" id="UP000184699">
    <property type="component" value="Unassembled WGS sequence"/>
</dbReference>
<comment type="similarity">
    <text evidence="1">Belongs to the polysaccharide lyase 8 family.</text>
</comment>
<dbReference type="InterPro" id="IPR011013">
    <property type="entry name" value="Gal_mutarotase_sf_dom"/>
</dbReference>
<accession>A0A1N6F096</accession>
<evidence type="ECO:0000259" key="7">
    <source>
        <dbReference type="Pfam" id="PF02884"/>
    </source>
</evidence>
<dbReference type="InterPro" id="IPR004103">
    <property type="entry name" value="Lyase_8_C"/>
</dbReference>
<evidence type="ECO:0000259" key="8">
    <source>
        <dbReference type="Pfam" id="PF08124"/>
    </source>
</evidence>
<dbReference type="InterPro" id="IPR012970">
    <property type="entry name" value="Lyase_8_alpha_N"/>
</dbReference>
<dbReference type="SUPFAM" id="SSF74650">
    <property type="entry name" value="Galactose mutarotase-like"/>
    <property type="match status" value="1"/>
</dbReference>
<name>A0A1N6F096_9MICO</name>
<feature type="chain" id="PRO_5012026016" evidence="5">
    <location>
        <begin position="27"/>
        <end position="804"/>
    </location>
</feature>
<dbReference type="GO" id="GO:0016837">
    <property type="term" value="F:carbon-oxygen lyase activity, acting on polysaccharides"/>
    <property type="evidence" value="ECO:0007669"/>
    <property type="project" value="UniProtKB-ARBA"/>
</dbReference>
<dbReference type="CDD" id="cd01083">
    <property type="entry name" value="GAG_Lyase"/>
    <property type="match status" value="1"/>
</dbReference>
<feature type="active site" evidence="4">
    <location>
        <position position="275"/>
    </location>
</feature>
<keyword evidence="2 5" id="KW-0732">Signal</keyword>
<dbReference type="InterPro" id="IPR011071">
    <property type="entry name" value="Lyase_8-like_C"/>
</dbReference>
<evidence type="ECO:0000313" key="9">
    <source>
        <dbReference type="EMBL" id="SIN88728.1"/>
    </source>
</evidence>
<dbReference type="RefSeq" id="WP_074259834.1">
    <property type="nucleotide sequence ID" value="NZ_FSRJ01000002.1"/>
</dbReference>
<feature type="active site" evidence="4">
    <location>
        <position position="338"/>
    </location>
</feature>
<dbReference type="EMBL" id="FSRJ01000002">
    <property type="protein sequence ID" value="SIN88728.1"/>
    <property type="molecule type" value="Genomic_DNA"/>
</dbReference>
<dbReference type="Gene3D" id="2.60.220.10">
    <property type="entry name" value="Polysaccharide lyase family 8-like, C-terminal"/>
    <property type="match status" value="1"/>
</dbReference>
<evidence type="ECO:0000256" key="4">
    <source>
        <dbReference type="PIRSR" id="PIRSR638970-1"/>
    </source>
</evidence>
<keyword evidence="3 9" id="KW-0456">Lyase</keyword>
<feature type="signal peptide" evidence="5">
    <location>
        <begin position="1"/>
        <end position="26"/>
    </location>
</feature>
<dbReference type="InterPro" id="IPR014718">
    <property type="entry name" value="GH-type_carb-bd"/>
</dbReference>
<dbReference type="PROSITE" id="PS51318">
    <property type="entry name" value="TAT"/>
    <property type="match status" value="1"/>
</dbReference>
<dbReference type="Gene3D" id="1.50.10.100">
    <property type="entry name" value="Chondroitin AC/alginate lyase"/>
    <property type="match status" value="1"/>
</dbReference>
<evidence type="ECO:0000256" key="3">
    <source>
        <dbReference type="ARBA" id="ARBA00023239"/>
    </source>
</evidence>